<sequence length="586" mass="65469">MKRIAFIICFLYSFCCFVFANKLFFNEILNKTAVCEANTIEFGSIIFNEIMANPKGISGLPESEYIELYNRTDNVISLKKCTLNYGGKKYLLPDITIDAKNYIVLCNQKYKDLWTAKGISVTGVSSFPALLNTGKLLWLEDEYDNLISWVEYTDSWYKDNEKKDGGYSLECIDPDNLSNDAANWCATNDFKGGTPGKANSLKKSLPDKAKIDVLSSFIQSSDTLVINFSKPMNVISLGRLDNYTSLNSAISFNKVIPDYPCGRNVKLILNSSLKAGEKVEIKLHNLIDVSGNTLTSPITFKLSIPEQIETGDVFFNEVLFNPRSGGVPYIELSNVSEKVLPFNQLFLSYQKEDGTRSEPISLNCTSESFIPHTEIFFTNKIDKVSSQYKCDISKGIQIANLPDLPNKEGKLFLISAKGDFLDEMTYSESMHTTSLTDRSGVALEKKSPELLSSEPSNWMSASFSSGYGTPGAPNKCTISNNDKTDAEFWLEKKSFSPESSESNKLQIRYLLSEERTVANIKIFEASGREVCSLGKNIELSAEGMIEWDGKQEDKSTCRVGLYIAYVEMHSLAGAIRKYKLPFAVVR</sequence>
<keyword evidence="1" id="KW-0732">Signal</keyword>
<accession>A0A1M5A4Q9</accession>
<proteinExistence type="predicted"/>
<evidence type="ECO:0000313" key="4">
    <source>
        <dbReference type="Proteomes" id="UP000184509"/>
    </source>
</evidence>
<dbReference type="EMBL" id="FQTV01000006">
    <property type="protein sequence ID" value="SHF25258.1"/>
    <property type="molecule type" value="Genomic_DNA"/>
</dbReference>
<evidence type="ECO:0000313" key="3">
    <source>
        <dbReference type="EMBL" id="SHF25258.1"/>
    </source>
</evidence>
<protein>
    <submittedName>
        <fullName evidence="3">Lamin Tail Domain</fullName>
    </submittedName>
</protein>
<name>A0A1M5A4Q9_9BACE</name>
<dbReference type="Gene3D" id="2.60.40.1220">
    <property type="match status" value="1"/>
</dbReference>
<evidence type="ECO:0000259" key="2">
    <source>
        <dbReference type="PROSITE" id="PS51841"/>
    </source>
</evidence>
<organism evidence="3 4">
    <name type="scientific">Bacteroides luti</name>
    <dbReference type="NCBI Taxonomy" id="1297750"/>
    <lineage>
        <taxon>Bacteria</taxon>
        <taxon>Pseudomonadati</taxon>
        <taxon>Bacteroidota</taxon>
        <taxon>Bacteroidia</taxon>
        <taxon>Bacteroidales</taxon>
        <taxon>Bacteroidaceae</taxon>
        <taxon>Bacteroides</taxon>
    </lineage>
</organism>
<reference evidence="4" key="1">
    <citation type="submission" date="2016-11" db="EMBL/GenBank/DDBJ databases">
        <authorList>
            <person name="Varghese N."/>
            <person name="Submissions S."/>
        </authorList>
    </citation>
    <scope>NUCLEOTIDE SEQUENCE [LARGE SCALE GENOMIC DNA]</scope>
    <source>
        <strain evidence="4">DSM 26991</strain>
    </source>
</reference>
<dbReference type="InterPro" id="IPR014755">
    <property type="entry name" value="Cu-Rt/internalin_Ig-like"/>
</dbReference>
<dbReference type="STRING" id="1297750.SAMN05444405_106149"/>
<dbReference type="Pfam" id="PF00932">
    <property type="entry name" value="LTD"/>
    <property type="match status" value="1"/>
</dbReference>
<dbReference type="Proteomes" id="UP000184509">
    <property type="component" value="Unassembled WGS sequence"/>
</dbReference>
<dbReference type="InterPro" id="IPR036415">
    <property type="entry name" value="Lamin_tail_dom_sf"/>
</dbReference>
<keyword evidence="4" id="KW-1185">Reference proteome</keyword>
<dbReference type="RefSeq" id="WP_073400800.1">
    <property type="nucleotide sequence ID" value="NZ_FQTV01000006.1"/>
</dbReference>
<gene>
    <name evidence="3" type="ORF">SAMN05444405_106149</name>
</gene>
<dbReference type="Gene3D" id="2.60.40.4070">
    <property type="match status" value="1"/>
</dbReference>
<dbReference type="AlphaFoldDB" id="A0A1M5A4Q9"/>
<dbReference type="OrthoDB" id="9758406at2"/>
<dbReference type="SUPFAM" id="SSF74853">
    <property type="entry name" value="Lamin A/C globular tail domain"/>
    <property type="match status" value="1"/>
</dbReference>
<dbReference type="PROSITE" id="PS51841">
    <property type="entry name" value="LTD"/>
    <property type="match status" value="1"/>
</dbReference>
<dbReference type="InterPro" id="IPR001322">
    <property type="entry name" value="Lamin_tail_dom"/>
</dbReference>
<evidence type="ECO:0000256" key="1">
    <source>
        <dbReference type="ARBA" id="ARBA00022729"/>
    </source>
</evidence>
<feature type="domain" description="LTD" evidence="2">
    <location>
        <begin position="38"/>
        <end position="154"/>
    </location>
</feature>